<dbReference type="RefSeq" id="WP_380700935.1">
    <property type="nucleotide sequence ID" value="NZ_JBHSAP010000001.1"/>
</dbReference>
<dbReference type="Proteomes" id="UP001595843">
    <property type="component" value="Unassembled WGS sequence"/>
</dbReference>
<dbReference type="EMBL" id="JBHSAP010000001">
    <property type="protein sequence ID" value="MFC4075223.1"/>
    <property type="molecule type" value="Genomic_DNA"/>
</dbReference>
<reference evidence="2" key="1">
    <citation type="journal article" date="2019" name="Int. J. Syst. Evol. Microbiol.">
        <title>The Global Catalogue of Microorganisms (GCM) 10K type strain sequencing project: providing services to taxonomists for standard genome sequencing and annotation.</title>
        <authorList>
            <consortium name="The Broad Institute Genomics Platform"/>
            <consortium name="The Broad Institute Genome Sequencing Center for Infectious Disease"/>
            <person name="Wu L."/>
            <person name="Ma J."/>
        </authorList>
    </citation>
    <scope>NUCLEOTIDE SEQUENCE [LARGE SCALE GENOMIC DNA]</scope>
    <source>
        <strain evidence="2">IBRC-M 10813</strain>
    </source>
</reference>
<accession>A0ABV8J8J7</accession>
<keyword evidence="2" id="KW-1185">Reference proteome</keyword>
<gene>
    <name evidence="1" type="ORF">ACFOUO_00090</name>
</gene>
<dbReference type="InterPro" id="IPR021080">
    <property type="entry name" value="Minor_capsid_protein"/>
</dbReference>
<proteinExistence type="predicted"/>
<evidence type="ECO:0000313" key="1">
    <source>
        <dbReference type="EMBL" id="MFC4075223.1"/>
    </source>
</evidence>
<comment type="caution">
    <text evidence="1">The sequence shown here is derived from an EMBL/GenBank/DDBJ whole genome shotgun (WGS) entry which is preliminary data.</text>
</comment>
<protein>
    <submittedName>
        <fullName evidence="1">Minor capsid protein</fullName>
    </submittedName>
</protein>
<organism evidence="1 2">
    <name type="scientific">Salinithrix halophila</name>
    <dbReference type="NCBI Taxonomy" id="1485204"/>
    <lineage>
        <taxon>Bacteria</taxon>
        <taxon>Bacillati</taxon>
        <taxon>Bacillota</taxon>
        <taxon>Bacilli</taxon>
        <taxon>Bacillales</taxon>
        <taxon>Thermoactinomycetaceae</taxon>
        <taxon>Salinithrix</taxon>
    </lineage>
</organism>
<dbReference type="Pfam" id="PF11114">
    <property type="entry name" value="Minor_capsid_2"/>
    <property type="match status" value="1"/>
</dbReference>
<sequence length="117" mass="13416">MKFKVRFDPRDIEKKLARVAEEGQKELDAQVLKDSNFYAPEDTGELIASSIRATQIGSGKIIWNTPYARRLFYNPQYKFSRDKNPNAGGLWFNRAKSAHLAGWVKVLKQTTRRNAKG</sequence>
<name>A0ABV8J8J7_9BACL</name>
<evidence type="ECO:0000313" key="2">
    <source>
        <dbReference type="Proteomes" id="UP001595843"/>
    </source>
</evidence>